<reference evidence="3 4" key="1">
    <citation type="submission" date="2013-11" db="EMBL/GenBank/DDBJ databases">
        <title>The Genome Sequence of Fusobacterium sp. 7_1.</title>
        <authorList>
            <consortium name="The Broad Institute Genome Sequencing Platform"/>
            <person name="Earl A."/>
            <person name="Ward D."/>
            <person name="Feldgarden M."/>
            <person name="Gevers D."/>
            <person name="Strauss J."/>
            <person name="Ambrose C.E."/>
            <person name="Allen-Vercoe E."/>
            <person name="Walker B."/>
            <person name="Young S.K."/>
            <person name="Zeng Q."/>
            <person name="Gargeya S."/>
            <person name="Fitzgerald M."/>
            <person name="Haas B."/>
            <person name="Abouelleil A."/>
            <person name="Alvarado L."/>
            <person name="Arachchi H.M."/>
            <person name="Berlin A.M."/>
            <person name="Chapman S.B."/>
            <person name="Goldberg J."/>
            <person name="Griggs A."/>
            <person name="Gujja S."/>
            <person name="Hansen M."/>
            <person name="Howarth C."/>
            <person name="Imamovic A."/>
            <person name="Larimer J."/>
            <person name="McCowen C."/>
            <person name="Montmayeur A."/>
            <person name="Murphy C."/>
            <person name="Neiman D."/>
            <person name="Pearson M."/>
            <person name="Priest M."/>
            <person name="Roberts A."/>
            <person name="Saif S."/>
            <person name="Shea T."/>
            <person name="Sisk P."/>
            <person name="Sykes S."/>
            <person name="Wortman J."/>
            <person name="Nusbaum C."/>
            <person name="Birren B."/>
        </authorList>
    </citation>
    <scope>NUCLEOTIDE SEQUENCE [LARGE SCALE GENOMIC DNA]</scope>
    <source>
        <strain evidence="3 4">7_1</strain>
    </source>
</reference>
<dbReference type="KEGG" id="fne:FSDG_01456"/>
<feature type="chain" id="PRO_5007304067" evidence="2">
    <location>
        <begin position="19"/>
        <end position="251"/>
    </location>
</feature>
<dbReference type="RefSeq" id="WP_008701708.1">
    <property type="nucleotide sequence ID" value="NZ_AKBT01000001.1"/>
</dbReference>
<dbReference type="HOGENOM" id="CLU_1101627_0_0_0"/>
<accession>A0A140PWA1</accession>
<gene>
    <name evidence="3" type="ORF">FSDG_01456</name>
</gene>
<evidence type="ECO:0000313" key="3">
    <source>
        <dbReference type="EMBL" id="EEO42897.1"/>
    </source>
</evidence>
<dbReference type="AlphaFoldDB" id="A0A140PWA1"/>
<feature type="signal peptide" evidence="2">
    <location>
        <begin position="1"/>
        <end position="18"/>
    </location>
</feature>
<protein>
    <submittedName>
        <fullName evidence="3">P-type conjugative transfer protein TrbJ</fullName>
    </submittedName>
</protein>
<evidence type="ECO:0000256" key="1">
    <source>
        <dbReference type="SAM" id="Coils"/>
    </source>
</evidence>
<keyword evidence="1" id="KW-0175">Coiled coil</keyword>
<feature type="coiled-coil region" evidence="1">
    <location>
        <begin position="200"/>
        <end position="227"/>
    </location>
</feature>
<feature type="coiled-coil region" evidence="1">
    <location>
        <begin position="31"/>
        <end position="61"/>
    </location>
</feature>
<dbReference type="EMBL" id="CP007062">
    <property type="protein sequence ID" value="EEO42897.1"/>
    <property type="molecule type" value="Genomic_DNA"/>
</dbReference>
<sequence length="251" mass="29013">MRKMFIGIFILASVTSFAAAMPVVEVGQNVKMNTLAKIEQAKATIENIKQTKNQIIQLKNDALNLNKWANVVLNDTLGISQKDIEDVLAIKRESEALIKEARNLQKNWKSEFKLDYSKLDPNQLANENEKTLRELEAMRSGLGSYDKEIERLEKKGLELKKNLQEFNSKNRVVEGNVQAMQLTNEILGSLYSSVNQVNDTLKYQEAIRRHKEELEEERKKINDAKSVEFLQKERKYKRKRVNSGTYTEFVM</sequence>
<feature type="coiled-coil region" evidence="1">
    <location>
        <begin position="135"/>
        <end position="169"/>
    </location>
</feature>
<evidence type="ECO:0000313" key="4">
    <source>
        <dbReference type="Proteomes" id="UP000002799"/>
    </source>
</evidence>
<organism evidence="3 4">
    <name type="scientific">Fusobacterium animalis 7_1</name>
    <dbReference type="NCBI Taxonomy" id="457405"/>
    <lineage>
        <taxon>Bacteria</taxon>
        <taxon>Fusobacteriati</taxon>
        <taxon>Fusobacteriota</taxon>
        <taxon>Fusobacteriia</taxon>
        <taxon>Fusobacteriales</taxon>
        <taxon>Fusobacteriaceae</taxon>
        <taxon>Fusobacterium</taxon>
    </lineage>
</organism>
<name>A0A140PWA1_9FUSO</name>
<dbReference type="eggNOG" id="ENOG502ZHRA">
    <property type="taxonomic scope" value="Bacteria"/>
</dbReference>
<evidence type="ECO:0000256" key="2">
    <source>
        <dbReference type="SAM" id="SignalP"/>
    </source>
</evidence>
<keyword evidence="2" id="KW-0732">Signal</keyword>
<dbReference type="Proteomes" id="UP000002799">
    <property type="component" value="Chromosome"/>
</dbReference>
<proteinExistence type="predicted"/>